<evidence type="ECO:0000313" key="2">
    <source>
        <dbReference type="EMBL" id="SFK70796.1"/>
    </source>
</evidence>
<evidence type="ECO:0000256" key="1">
    <source>
        <dbReference type="SAM" id="Coils"/>
    </source>
</evidence>
<dbReference type="EMBL" id="FOSK01000008">
    <property type="protein sequence ID" value="SFK70796.1"/>
    <property type="molecule type" value="Genomic_DNA"/>
</dbReference>
<dbReference type="Proteomes" id="UP000199598">
    <property type="component" value="Unassembled WGS sequence"/>
</dbReference>
<evidence type="ECO:0000313" key="3">
    <source>
        <dbReference type="Proteomes" id="UP000199598"/>
    </source>
</evidence>
<protein>
    <recommendedName>
        <fullName evidence="4">Nucleotide pyrophosphohydrolase</fullName>
    </recommendedName>
</protein>
<comment type="caution">
    <text evidence="2">The sequence shown here is derived from an EMBL/GenBank/DDBJ whole genome shotgun (WGS) entry which is preliminary data.</text>
</comment>
<feature type="coiled-coil region" evidence="1">
    <location>
        <begin position="21"/>
        <end position="48"/>
    </location>
</feature>
<keyword evidence="1" id="KW-0175">Coiled coil</keyword>
<name>A0A1I4BS16_9HYPH</name>
<proteinExistence type="predicted"/>
<keyword evidence="3" id="KW-1185">Reference proteome</keyword>
<accession>A0A1I4BS16</accession>
<gene>
    <name evidence="2" type="ORF">SAMN04488518_10885</name>
</gene>
<dbReference type="RefSeq" id="WP_063289197.1">
    <property type="nucleotide sequence ID" value="NZ_FOSK01000008.1"/>
</dbReference>
<evidence type="ECO:0008006" key="4">
    <source>
        <dbReference type="Google" id="ProtNLM"/>
    </source>
</evidence>
<reference evidence="2 3" key="1">
    <citation type="submission" date="2016-10" db="EMBL/GenBank/DDBJ databases">
        <authorList>
            <person name="Varghese N."/>
            <person name="Submissions S."/>
        </authorList>
    </citation>
    <scope>NUCLEOTIDE SEQUENCE [LARGE SCALE GENOMIC DNA]</scope>
    <source>
        <strain evidence="2 3">DSM 16392</strain>
    </source>
</reference>
<sequence length="101" mass="10713">MVTIESSASITAWGERTFGQVADLNALIARAKEELAALQLAVESGESSRDVAADAAEIAILLHRLVGLHGAELSFAVDEKMARNRTRIWSLAGDGTGRHVA</sequence>
<organism evidence="2 3">
    <name type="scientific">Pseudovibrio ascidiaceicola</name>
    <dbReference type="NCBI Taxonomy" id="285279"/>
    <lineage>
        <taxon>Bacteria</taxon>
        <taxon>Pseudomonadati</taxon>
        <taxon>Pseudomonadota</taxon>
        <taxon>Alphaproteobacteria</taxon>
        <taxon>Hyphomicrobiales</taxon>
        <taxon>Stappiaceae</taxon>
        <taxon>Pseudovibrio</taxon>
    </lineage>
</organism>